<dbReference type="EMBL" id="RBIM01000004">
    <property type="protein sequence ID" value="RKQ96460.1"/>
    <property type="molecule type" value="Genomic_DNA"/>
</dbReference>
<dbReference type="PIRSF" id="PIRSF016789">
    <property type="entry name" value="DUF454"/>
    <property type="match status" value="1"/>
</dbReference>
<dbReference type="Pfam" id="PF04304">
    <property type="entry name" value="DUF454"/>
    <property type="match status" value="1"/>
</dbReference>
<dbReference type="PANTHER" id="PTHR35813">
    <property type="entry name" value="INNER MEMBRANE PROTEIN YBAN"/>
    <property type="match status" value="1"/>
</dbReference>
<accession>A0A495D670</accession>
<proteinExistence type="predicted"/>
<gene>
    <name evidence="2" type="ORF">C7435_1790</name>
</gene>
<keyword evidence="1" id="KW-0472">Membrane</keyword>
<sequence>MWLKRMIWRGLGLVFVALAIAGVVLPLVPTTPFLLLAAFFFARSSPRLHAWLLSHRQFGPLIRNWHDHGSIGRRTKYFAVGAMLAALLISIALGLRPLLIAIQALVLSGAAYFILSRPEGPQDEA</sequence>
<evidence type="ECO:0000256" key="1">
    <source>
        <dbReference type="SAM" id="Phobius"/>
    </source>
</evidence>
<keyword evidence="1" id="KW-0812">Transmembrane</keyword>
<evidence type="ECO:0008006" key="4">
    <source>
        <dbReference type="Google" id="ProtNLM"/>
    </source>
</evidence>
<dbReference type="RefSeq" id="WP_075188451.1">
    <property type="nucleotide sequence ID" value="NZ_RBIM01000004.1"/>
</dbReference>
<dbReference type="InterPro" id="IPR007401">
    <property type="entry name" value="DUF454"/>
</dbReference>
<evidence type="ECO:0000313" key="3">
    <source>
        <dbReference type="Proteomes" id="UP000273675"/>
    </source>
</evidence>
<feature type="transmembrane region" description="Helical" evidence="1">
    <location>
        <begin position="75"/>
        <end position="92"/>
    </location>
</feature>
<organism evidence="2 3">
    <name type="scientific">Maricaulis maris</name>
    <dbReference type="NCBI Taxonomy" id="74318"/>
    <lineage>
        <taxon>Bacteria</taxon>
        <taxon>Pseudomonadati</taxon>
        <taxon>Pseudomonadota</taxon>
        <taxon>Alphaproteobacteria</taxon>
        <taxon>Maricaulales</taxon>
        <taxon>Maricaulaceae</taxon>
        <taxon>Maricaulis</taxon>
    </lineage>
</organism>
<feature type="transmembrane region" description="Helical" evidence="1">
    <location>
        <begin position="7"/>
        <end position="27"/>
    </location>
</feature>
<reference evidence="2 3" key="1">
    <citation type="submission" date="2018-10" db="EMBL/GenBank/DDBJ databases">
        <title>Genomic Encyclopedia of Type Strains, Phase IV (KMG-IV): sequencing the most valuable type-strain genomes for metagenomic binning, comparative biology and taxonomic classification.</title>
        <authorList>
            <person name="Goeker M."/>
        </authorList>
    </citation>
    <scope>NUCLEOTIDE SEQUENCE [LARGE SCALE GENOMIC DNA]</scope>
    <source>
        <strain evidence="2 3">DSM 4734</strain>
    </source>
</reference>
<evidence type="ECO:0000313" key="2">
    <source>
        <dbReference type="EMBL" id="RKQ96460.1"/>
    </source>
</evidence>
<dbReference type="GO" id="GO:0005886">
    <property type="term" value="C:plasma membrane"/>
    <property type="evidence" value="ECO:0007669"/>
    <property type="project" value="TreeGrafter"/>
</dbReference>
<dbReference type="OrthoDB" id="9816293at2"/>
<name>A0A495D670_9PROT</name>
<keyword evidence="1" id="KW-1133">Transmembrane helix</keyword>
<dbReference type="Proteomes" id="UP000273675">
    <property type="component" value="Unassembled WGS sequence"/>
</dbReference>
<dbReference type="PANTHER" id="PTHR35813:SF1">
    <property type="entry name" value="INNER MEMBRANE PROTEIN YBAN"/>
    <property type="match status" value="1"/>
</dbReference>
<comment type="caution">
    <text evidence="2">The sequence shown here is derived from an EMBL/GenBank/DDBJ whole genome shotgun (WGS) entry which is preliminary data.</text>
</comment>
<protein>
    <recommendedName>
        <fullName evidence="4">DUF454 domain-containing protein</fullName>
    </recommendedName>
</protein>
<dbReference type="AlphaFoldDB" id="A0A495D670"/>